<sequence>MYSPNKQFQKYKNNSKTALSTIGEESRSNYSESTTKSTVLSQKNSNKTIKDYSNSVKTEDEESIESSISSLKSNNSYIRINDNYKEVLKSIEELRNVSLNNSECIKNSISNEGLEQKFTNDTINNNDKKINSDTDNQKENLSLEEIAKTLLQVINENVQKSSVQKNEVSLSQVKSIKLINNIANDTTKILVKHHSDYYLKNRTSKLKEDFAI</sequence>
<accession>A0AAF5CQB7</accession>
<proteinExistence type="predicted"/>
<reference evidence="3" key="1">
    <citation type="submission" date="2024-02" db="UniProtKB">
        <authorList>
            <consortium name="WormBaseParasite"/>
        </authorList>
    </citation>
    <scope>IDENTIFICATION</scope>
</reference>
<dbReference type="WBParaSite" id="TCONS_00000192.p1">
    <property type="protein sequence ID" value="TCONS_00000192.p1"/>
    <property type="gene ID" value="XLOC_000220"/>
</dbReference>
<evidence type="ECO:0000313" key="3">
    <source>
        <dbReference type="WBParaSite" id="TCONS_00000192.p1"/>
    </source>
</evidence>
<organism evidence="2 3">
    <name type="scientific">Strongyloides stercoralis</name>
    <name type="common">Threadworm</name>
    <dbReference type="NCBI Taxonomy" id="6248"/>
    <lineage>
        <taxon>Eukaryota</taxon>
        <taxon>Metazoa</taxon>
        <taxon>Ecdysozoa</taxon>
        <taxon>Nematoda</taxon>
        <taxon>Chromadorea</taxon>
        <taxon>Rhabditida</taxon>
        <taxon>Tylenchina</taxon>
        <taxon>Panagrolaimomorpha</taxon>
        <taxon>Strongyloidoidea</taxon>
        <taxon>Strongyloididae</taxon>
        <taxon>Strongyloides</taxon>
    </lineage>
</organism>
<dbReference type="AlphaFoldDB" id="A0AAF5CQB7"/>
<feature type="compositionally biased region" description="Polar residues" evidence="1">
    <location>
        <begin position="28"/>
        <end position="43"/>
    </location>
</feature>
<protein>
    <submittedName>
        <fullName evidence="3">Uncharacterized protein</fullName>
    </submittedName>
</protein>
<feature type="region of interest" description="Disordered" evidence="1">
    <location>
        <begin position="1"/>
        <end position="43"/>
    </location>
</feature>
<feature type="compositionally biased region" description="Polar residues" evidence="1">
    <location>
        <begin position="1"/>
        <end position="20"/>
    </location>
</feature>
<evidence type="ECO:0000313" key="2">
    <source>
        <dbReference type="Proteomes" id="UP000035681"/>
    </source>
</evidence>
<name>A0AAF5CQB7_STRER</name>
<dbReference type="Proteomes" id="UP000035681">
    <property type="component" value="Unplaced"/>
</dbReference>
<evidence type="ECO:0000256" key="1">
    <source>
        <dbReference type="SAM" id="MobiDB-lite"/>
    </source>
</evidence>
<keyword evidence="2" id="KW-1185">Reference proteome</keyword>